<proteinExistence type="predicted"/>
<accession>A0A4S8MM57</accession>
<dbReference type="Proteomes" id="UP000297245">
    <property type="component" value="Unassembled WGS sequence"/>
</dbReference>
<protein>
    <submittedName>
        <fullName evidence="1">Uncharacterized protein</fullName>
    </submittedName>
</protein>
<dbReference type="OrthoDB" id="3006226at2759"/>
<keyword evidence="2" id="KW-1185">Reference proteome</keyword>
<evidence type="ECO:0000313" key="1">
    <source>
        <dbReference type="EMBL" id="THV03983.1"/>
    </source>
</evidence>
<reference evidence="1 2" key="1">
    <citation type="journal article" date="2019" name="Nat. Ecol. Evol.">
        <title>Megaphylogeny resolves global patterns of mushroom evolution.</title>
        <authorList>
            <person name="Varga T."/>
            <person name="Krizsan K."/>
            <person name="Foldi C."/>
            <person name="Dima B."/>
            <person name="Sanchez-Garcia M."/>
            <person name="Sanchez-Ramirez S."/>
            <person name="Szollosi G.J."/>
            <person name="Szarkandi J.G."/>
            <person name="Papp V."/>
            <person name="Albert L."/>
            <person name="Andreopoulos W."/>
            <person name="Angelini C."/>
            <person name="Antonin V."/>
            <person name="Barry K.W."/>
            <person name="Bougher N.L."/>
            <person name="Buchanan P."/>
            <person name="Buyck B."/>
            <person name="Bense V."/>
            <person name="Catcheside P."/>
            <person name="Chovatia M."/>
            <person name="Cooper J."/>
            <person name="Damon W."/>
            <person name="Desjardin D."/>
            <person name="Finy P."/>
            <person name="Geml J."/>
            <person name="Haridas S."/>
            <person name="Hughes K."/>
            <person name="Justo A."/>
            <person name="Karasinski D."/>
            <person name="Kautmanova I."/>
            <person name="Kiss B."/>
            <person name="Kocsube S."/>
            <person name="Kotiranta H."/>
            <person name="LaButti K.M."/>
            <person name="Lechner B.E."/>
            <person name="Liimatainen K."/>
            <person name="Lipzen A."/>
            <person name="Lukacs Z."/>
            <person name="Mihaltcheva S."/>
            <person name="Morgado L.N."/>
            <person name="Niskanen T."/>
            <person name="Noordeloos M.E."/>
            <person name="Ohm R.A."/>
            <person name="Ortiz-Santana B."/>
            <person name="Ovrebo C."/>
            <person name="Racz N."/>
            <person name="Riley R."/>
            <person name="Savchenko A."/>
            <person name="Shiryaev A."/>
            <person name="Soop K."/>
            <person name="Spirin V."/>
            <person name="Szebenyi C."/>
            <person name="Tomsovsky M."/>
            <person name="Tulloss R.E."/>
            <person name="Uehling J."/>
            <person name="Grigoriev I.V."/>
            <person name="Vagvolgyi C."/>
            <person name="Papp T."/>
            <person name="Martin F.M."/>
            <person name="Miettinen O."/>
            <person name="Hibbett D.S."/>
            <person name="Nagy L.G."/>
        </authorList>
    </citation>
    <scope>NUCLEOTIDE SEQUENCE [LARGE SCALE GENOMIC DNA]</scope>
    <source>
        <strain evidence="1 2">CBS 962.96</strain>
    </source>
</reference>
<name>A0A4S8MM57_DENBC</name>
<sequence length="349" mass="39523">MSCLESGGASDYLHFLDIMGHIPTGGTFVAFTVDLVASVAHLDNPELTTACSELQTSQKQFIAYVRRDNVNMPLSSRRLNAFHFLPVWQGHENVPGPLKAHNVSPSMLFPVLPNTYQPGSCERHRAVDPCRPLPWGDCYISSAAIIDVRCEIEWTEAEDKSAPYQTTIREEIRLIRQMANDNSVIYQSSIAIPPPVSSGKSFDSDLPPEAITQVVGWKDGEPDLLNIRMTSLLCGVREMGDKFIVQYTTDLSTVDRVNHPDELFIFLARFERLKAEMEESRKLQEIERARKIDEQYFADLSPQTSLGMAPRSSKWKALKRCSQKWRRTFAGAWLRRYVCTKAPDHIEDS</sequence>
<evidence type="ECO:0000313" key="2">
    <source>
        <dbReference type="Proteomes" id="UP000297245"/>
    </source>
</evidence>
<dbReference type="EMBL" id="ML179061">
    <property type="protein sequence ID" value="THV03983.1"/>
    <property type="molecule type" value="Genomic_DNA"/>
</dbReference>
<gene>
    <name evidence="1" type="ORF">K435DRAFT_851366</name>
</gene>
<dbReference type="AlphaFoldDB" id="A0A4S8MM57"/>
<organism evidence="1 2">
    <name type="scientific">Dendrothele bispora (strain CBS 962.96)</name>
    <dbReference type="NCBI Taxonomy" id="1314807"/>
    <lineage>
        <taxon>Eukaryota</taxon>
        <taxon>Fungi</taxon>
        <taxon>Dikarya</taxon>
        <taxon>Basidiomycota</taxon>
        <taxon>Agaricomycotina</taxon>
        <taxon>Agaricomycetes</taxon>
        <taxon>Agaricomycetidae</taxon>
        <taxon>Agaricales</taxon>
        <taxon>Agaricales incertae sedis</taxon>
        <taxon>Dendrothele</taxon>
    </lineage>
</organism>